<comment type="caution">
    <text evidence="2">The sequence shown here is derived from an EMBL/GenBank/DDBJ whole genome shotgun (WGS) entry which is preliminary data.</text>
</comment>
<evidence type="ECO:0000313" key="3">
    <source>
        <dbReference type="Proteomes" id="UP000196368"/>
    </source>
</evidence>
<dbReference type="AlphaFoldDB" id="A0A1Y4DF08"/>
<sequence length="340" mass="37768">MYRKILLFILSIACGSGVSAQTWQKALEGAQKALSRPGAATVSSSRAALLNARMGMTLPASQGVGLWVDRRLSPLTPVLSNRLRAWAVLSNRLMLKDQPLREKQLQFFASHDQVPQGVLAAFPGTPLDFPHRLGEKTQYVLFGGKEGDLQMEALFKKFALQYRKAFADKKVIILSGTLPDRGVKFASELYADEKDRGFIRSFVREGFSVAGIGDAGPKPEGYLQQEKTNLIISAAEVPAAEAARSLHLYRSLAKWKEAFPQAVFLIYVSPMAAAYDWRYSLANSLPKEAVFSVSLTSVRNTKEFLFHRWNNFAYAKPGVLVWNDDVWARMSGFDAQMIAP</sequence>
<feature type="signal peptide" evidence="1">
    <location>
        <begin position="1"/>
        <end position="20"/>
    </location>
</feature>
<accession>A0A1Y4DF08</accession>
<keyword evidence="3" id="KW-1185">Reference proteome</keyword>
<organism evidence="2 3">
    <name type="scientific">Candidatus Avelusimicrobium gallicola</name>
    <dbReference type="NCBI Taxonomy" id="2562704"/>
    <lineage>
        <taxon>Bacteria</taxon>
        <taxon>Pseudomonadati</taxon>
        <taxon>Elusimicrobiota</taxon>
        <taxon>Elusimicrobia</taxon>
        <taxon>Elusimicrobiales</taxon>
        <taxon>Elusimicrobiaceae</taxon>
        <taxon>Candidatus Avelusimicrobium</taxon>
    </lineage>
</organism>
<reference evidence="3" key="1">
    <citation type="submission" date="2017-04" db="EMBL/GenBank/DDBJ databases">
        <title>Function of individual gut microbiota members based on whole genome sequencing of pure cultures obtained from chicken caecum.</title>
        <authorList>
            <person name="Medvecky M."/>
            <person name="Cejkova D."/>
            <person name="Polansky O."/>
            <person name="Karasova D."/>
            <person name="Kubasova T."/>
            <person name="Cizek A."/>
            <person name="Rychlik I."/>
        </authorList>
    </citation>
    <scope>NUCLEOTIDE SEQUENCE [LARGE SCALE GENOMIC DNA]</scope>
    <source>
        <strain evidence="3">An273</strain>
    </source>
</reference>
<dbReference type="RefSeq" id="WP_087287468.1">
    <property type="nucleotide sequence ID" value="NZ_NFJD01000001.1"/>
</dbReference>
<protein>
    <submittedName>
        <fullName evidence="2">Uncharacterized protein</fullName>
    </submittedName>
</protein>
<dbReference type="Proteomes" id="UP000196368">
    <property type="component" value="Unassembled WGS sequence"/>
</dbReference>
<name>A0A1Y4DF08_9BACT</name>
<dbReference type="EMBL" id="NFJD01000001">
    <property type="protein sequence ID" value="OUO57677.1"/>
    <property type="molecule type" value="Genomic_DNA"/>
</dbReference>
<evidence type="ECO:0000256" key="1">
    <source>
        <dbReference type="SAM" id="SignalP"/>
    </source>
</evidence>
<gene>
    <name evidence="2" type="ORF">B5F75_02570</name>
</gene>
<feature type="chain" id="PRO_5012825074" evidence="1">
    <location>
        <begin position="21"/>
        <end position="340"/>
    </location>
</feature>
<keyword evidence="1" id="KW-0732">Signal</keyword>
<proteinExistence type="predicted"/>
<evidence type="ECO:0000313" key="2">
    <source>
        <dbReference type="EMBL" id="OUO57677.1"/>
    </source>
</evidence>